<feature type="repeat" description="WD" evidence="5">
    <location>
        <begin position="286"/>
        <end position="327"/>
    </location>
</feature>
<sequence>MDHVTNNEASEDTDQTIIASEDVAEVVHVCDDGPEPMDEDDDMDDSVADIEVTEARAADQSLPTDDSIQAFTDHHEPVYSVAINPMNPLMVLSGGGNDQSFIWRLDTGEKVFDIPPHSDSVSGVQFSNDGRFAASGSMDGKIHVVSTDNGNLIATVEGPNEVACLEWHPRGAVLLAGGEDGSLWMWALPAGICMNVFINHTLPVTCGSFTPDGKHIVSASEDKSFILWDPKTAAVVTKISNEDARFHQNVITAMDVHKDSTLVMTGDSDGSARLVHLGNGKILGALENHSDSIEAVGFCESMPWAATGSVDGCTSVWDVHTLRLRSTLRHDDAVTSIRWHPSRPLLYSASADKTVRLWDIRTGNQERIWTGHQAPILTMDVSKDGSRVVTGSDDGSALVFAFE</sequence>
<dbReference type="Pfam" id="PF12894">
    <property type="entry name" value="ANAPC4_WD40"/>
    <property type="match status" value="1"/>
</dbReference>
<keyword evidence="3 5" id="KW-0853">WD repeat</keyword>
<dbReference type="PANTHER" id="PTHR19857:SF8">
    <property type="entry name" value="ANGIO-ASSOCIATED MIGRATORY CELL PROTEIN"/>
    <property type="match status" value="1"/>
</dbReference>
<dbReference type="SMART" id="SM00320">
    <property type="entry name" value="WD40"/>
    <property type="match status" value="8"/>
</dbReference>
<dbReference type="CDD" id="cd00200">
    <property type="entry name" value="WD40"/>
    <property type="match status" value="1"/>
</dbReference>
<comment type="caution">
    <text evidence="7">The sequence shown here is derived from an EMBL/GenBank/DDBJ whole genome shotgun (WGS) entry which is preliminary data.</text>
</comment>
<dbReference type="InterPro" id="IPR020472">
    <property type="entry name" value="WD40_PAC1"/>
</dbReference>
<evidence type="ECO:0000313" key="9">
    <source>
        <dbReference type="Proteomes" id="UP000317494"/>
    </source>
</evidence>
<evidence type="ECO:0000256" key="5">
    <source>
        <dbReference type="PROSITE-ProRule" id="PRU00221"/>
    </source>
</evidence>
<evidence type="ECO:0000256" key="1">
    <source>
        <dbReference type="ARBA" id="ARBA00004496"/>
    </source>
</evidence>
<dbReference type="InterPro" id="IPR019775">
    <property type="entry name" value="WD40_repeat_CS"/>
</dbReference>
<dbReference type="PROSITE" id="PS00678">
    <property type="entry name" value="WD_REPEATS_1"/>
    <property type="match status" value="2"/>
</dbReference>
<gene>
    <name evidence="8" type="ORF">SeLEV6574_g01227</name>
    <name evidence="7" type="ORF">SeMB42_g04760</name>
</gene>
<evidence type="ECO:0000256" key="2">
    <source>
        <dbReference type="ARBA" id="ARBA00022490"/>
    </source>
</evidence>
<dbReference type="SUPFAM" id="SSF50998">
    <property type="entry name" value="Quinoprotein alcohol dehydrogenase-like"/>
    <property type="match status" value="1"/>
</dbReference>
<evidence type="ECO:0000313" key="8">
    <source>
        <dbReference type="EMBL" id="TPX49870.1"/>
    </source>
</evidence>
<evidence type="ECO:0000313" key="7">
    <source>
        <dbReference type="EMBL" id="TPX43343.1"/>
    </source>
</evidence>
<keyword evidence="9" id="KW-1185">Reference proteome</keyword>
<dbReference type="VEuPathDB" id="FungiDB:SeMB42_g04760"/>
<evidence type="ECO:0000259" key="6">
    <source>
        <dbReference type="Pfam" id="PF12894"/>
    </source>
</evidence>
<dbReference type="Pfam" id="PF00400">
    <property type="entry name" value="WD40"/>
    <property type="match status" value="6"/>
</dbReference>
<dbReference type="Proteomes" id="UP000320475">
    <property type="component" value="Unassembled WGS sequence"/>
</dbReference>
<dbReference type="Proteomes" id="UP000317494">
    <property type="component" value="Unassembled WGS sequence"/>
</dbReference>
<name>A0A507CW13_9FUNG</name>
<feature type="repeat" description="WD" evidence="5">
    <location>
        <begin position="197"/>
        <end position="238"/>
    </location>
</feature>
<keyword evidence="4" id="KW-0677">Repeat</keyword>
<reference evidence="9 10" key="1">
    <citation type="journal article" date="2019" name="Sci. Rep.">
        <title>Comparative genomics of chytrid fungi reveal insights into the obligate biotrophic and pathogenic lifestyle of Synchytrium endobioticum.</title>
        <authorList>
            <person name="van de Vossenberg B.T.L.H."/>
            <person name="Warris S."/>
            <person name="Nguyen H.D.T."/>
            <person name="van Gent-Pelzer M.P.E."/>
            <person name="Joly D.L."/>
            <person name="van de Geest H.C."/>
            <person name="Bonants P.J.M."/>
            <person name="Smith D.S."/>
            <person name="Levesque C.A."/>
            <person name="van der Lee T.A.J."/>
        </authorList>
    </citation>
    <scope>NUCLEOTIDE SEQUENCE [LARGE SCALE GENOMIC DNA]</scope>
    <source>
        <strain evidence="8 10">LEV6574</strain>
        <strain evidence="7 9">MB42</strain>
    </source>
</reference>
<evidence type="ECO:0000256" key="4">
    <source>
        <dbReference type="ARBA" id="ARBA00022737"/>
    </source>
</evidence>
<dbReference type="PROSITE" id="PS50082">
    <property type="entry name" value="WD_REPEATS_2"/>
    <property type="match status" value="7"/>
</dbReference>
<dbReference type="PROSITE" id="PS50294">
    <property type="entry name" value="WD_REPEATS_REGION"/>
    <property type="match status" value="4"/>
</dbReference>
<dbReference type="STRING" id="286115.A0A507CW13"/>
<comment type="subcellular location">
    <subcellularLocation>
        <location evidence="1">Cytoplasm</location>
    </subcellularLocation>
</comment>
<dbReference type="OrthoDB" id="10261640at2759"/>
<organism evidence="7 9">
    <name type="scientific">Synchytrium endobioticum</name>
    <dbReference type="NCBI Taxonomy" id="286115"/>
    <lineage>
        <taxon>Eukaryota</taxon>
        <taxon>Fungi</taxon>
        <taxon>Fungi incertae sedis</taxon>
        <taxon>Chytridiomycota</taxon>
        <taxon>Chytridiomycota incertae sedis</taxon>
        <taxon>Chytridiomycetes</taxon>
        <taxon>Synchytriales</taxon>
        <taxon>Synchytriaceae</taxon>
        <taxon>Synchytrium</taxon>
    </lineage>
</organism>
<feature type="repeat" description="WD" evidence="5">
    <location>
        <begin position="160"/>
        <end position="196"/>
    </location>
</feature>
<dbReference type="GO" id="GO:0005737">
    <property type="term" value="C:cytoplasm"/>
    <property type="evidence" value="ECO:0007669"/>
    <property type="project" value="UniProtKB-SubCell"/>
</dbReference>
<dbReference type="Gene3D" id="2.130.10.10">
    <property type="entry name" value="YVTN repeat-like/Quinoprotein amine dehydrogenase"/>
    <property type="match status" value="1"/>
</dbReference>
<dbReference type="InterPro" id="IPR015943">
    <property type="entry name" value="WD40/YVTN_repeat-like_dom_sf"/>
</dbReference>
<feature type="repeat" description="WD" evidence="5">
    <location>
        <begin position="369"/>
        <end position="403"/>
    </location>
</feature>
<dbReference type="EMBL" id="QEAN01000202">
    <property type="protein sequence ID" value="TPX43343.1"/>
    <property type="molecule type" value="Genomic_DNA"/>
</dbReference>
<feature type="repeat" description="WD" evidence="5">
    <location>
        <begin position="71"/>
        <end position="113"/>
    </location>
</feature>
<dbReference type="PRINTS" id="PR00320">
    <property type="entry name" value="GPROTEINBRPT"/>
</dbReference>
<dbReference type="InterPro" id="IPR011047">
    <property type="entry name" value="Quinoprotein_ADH-like_sf"/>
</dbReference>
<feature type="repeat" description="WD" evidence="5">
    <location>
        <begin position="114"/>
        <end position="155"/>
    </location>
</feature>
<dbReference type="InterPro" id="IPR024977">
    <property type="entry name" value="Apc4-like_WD40_dom"/>
</dbReference>
<dbReference type="InterPro" id="IPR001680">
    <property type="entry name" value="WD40_rpt"/>
</dbReference>
<keyword evidence="2" id="KW-0963">Cytoplasm</keyword>
<feature type="repeat" description="WD" evidence="5">
    <location>
        <begin position="327"/>
        <end position="368"/>
    </location>
</feature>
<evidence type="ECO:0000313" key="10">
    <source>
        <dbReference type="Proteomes" id="UP000320475"/>
    </source>
</evidence>
<dbReference type="AlphaFoldDB" id="A0A507CW13"/>
<proteinExistence type="predicted"/>
<feature type="domain" description="Anaphase-promoting complex subunit 4-like WD40" evidence="6">
    <location>
        <begin position="102"/>
        <end position="167"/>
    </location>
</feature>
<dbReference type="PANTHER" id="PTHR19857">
    <property type="entry name" value="MITOCHONDRIAL DIVISION PROTEIN 1-RELATED"/>
    <property type="match status" value="1"/>
</dbReference>
<dbReference type="InterPro" id="IPR051179">
    <property type="entry name" value="WD_repeat_multifunction"/>
</dbReference>
<dbReference type="EMBL" id="QEAM01000026">
    <property type="protein sequence ID" value="TPX49870.1"/>
    <property type="molecule type" value="Genomic_DNA"/>
</dbReference>
<protein>
    <recommendedName>
        <fullName evidence="6">Anaphase-promoting complex subunit 4-like WD40 domain-containing protein</fullName>
    </recommendedName>
</protein>
<accession>A0A507CW13</accession>
<evidence type="ECO:0000256" key="3">
    <source>
        <dbReference type="ARBA" id="ARBA00022574"/>
    </source>
</evidence>
<dbReference type="FunFam" id="2.130.10.10:FF:000074">
    <property type="entry name" value="Angio-associated migratory cell protein-like protein"/>
    <property type="match status" value="1"/>
</dbReference>